<reference evidence="2" key="1">
    <citation type="submission" date="2017-01" db="EMBL/GenBank/DDBJ databases">
        <authorList>
            <person name="Varghese N."/>
            <person name="Submissions S."/>
        </authorList>
    </citation>
    <scope>NUCLEOTIDE SEQUENCE [LARGE SCALE GENOMIC DNA]</scope>
    <source>
        <strain evidence="2">DSM 18017</strain>
    </source>
</reference>
<accession>A0A1N7LWJ6</accession>
<protein>
    <submittedName>
        <fullName evidence="1">Uncharacterized protein</fullName>
    </submittedName>
</protein>
<dbReference type="Proteomes" id="UP000186744">
    <property type="component" value="Unassembled WGS sequence"/>
</dbReference>
<name>A0A1N7LWJ6_9FLAO</name>
<proteinExistence type="predicted"/>
<gene>
    <name evidence="1" type="ORF">SAMN05421786_10244</name>
</gene>
<dbReference type="AlphaFoldDB" id="A0A1N7LWJ6"/>
<evidence type="ECO:0000313" key="2">
    <source>
        <dbReference type="Proteomes" id="UP000186744"/>
    </source>
</evidence>
<keyword evidence="2" id="KW-1185">Reference proteome</keyword>
<evidence type="ECO:0000313" key="1">
    <source>
        <dbReference type="EMBL" id="SIS78174.1"/>
    </source>
</evidence>
<dbReference type="EMBL" id="FTOL01000002">
    <property type="protein sequence ID" value="SIS78174.1"/>
    <property type="molecule type" value="Genomic_DNA"/>
</dbReference>
<sequence length="31" mass="3688">MTIYAHPNTSKISLKDHIRKLLVIKNELFYT</sequence>
<organism evidence="1 2">
    <name type="scientific">Chryseobacterium ureilyticum</name>
    <dbReference type="NCBI Taxonomy" id="373668"/>
    <lineage>
        <taxon>Bacteria</taxon>
        <taxon>Pseudomonadati</taxon>
        <taxon>Bacteroidota</taxon>
        <taxon>Flavobacteriia</taxon>
        <taxon>Flavobacteriales</taxon>
        <taxon>Weeksellaceae</taxon>
        <taxon>Chryseobacterium group</taxon>
        <taxon>Chryseobacterium</taxon>
    </lineage>
</organism>